<protein>
    <submittedName>
        <fullName evidence="1">Uncharacterized protein</fullName>
    </submittedName>
</protein>
<gene>
    <name evidence="1" type="ORF">SCHIN_v1c03570</name>
</gene>
<name>A0A5B9Y3E1_9MOLU</name>
<sequence>MLTLLVGATTTASAGVVLVKNNKSILDLNRINIGNYLNEEKILSSISKLTYDDINTKESNGLTSNLELSFKSIISRLMNFKTFNSKFFYGKIDENSSFETKSENFITFDSQSPNNAIYFFTIEVSIPKNIVSDFYGTTYITIDLRPDFSGLEKIYINSKNKPTSNSDFLNKLKLFTKNKITIKKFREQYTNFEISDDFIDLDFSSIDKFKIDSEYDVLKTDALDSLSNKQKARLFKIGEDKQIEFIEGLILGEDNKLDASNWPNEVNGKLEDYWPINTKENRAKLDDKLIDWLEPLKNTVLDKIKKTYNAESLAIEDINKLKFGILVSNKAVDLETVTIGELSKHISDREKDKKWAIISITDSESYKLQIKEGVESVKMHFDVFFED</sequence>
<dbReference type="KEGG" id="schi:SCHIN_v1c03570"/>
<evidence type="ECO:0000313" key="1">
    <source>
        <dbReference type="EMBL" id="QEH61554.1"/>
    </source>
</evidence>
<proteinExistence type="predicted"/>
<dbReference type="Proteomes" id="UP000323144">
    <property type="component" value="Chromosome"/>
</dbReference>
<dbReference type="EMBL" id="CP043026">
    <property type="protein sequence ID" value="QEH61554.1"/>
    <property type="molecule type" value="Genomic_DNA"/>
</dbReference>
<dbReference type="AlphaFoldDB" id="A0A5B9Y3E1"/>
<organism evidence="1 2">
    <name type="scientific">Spiroplasma chinense</name>
    <dbReference type="NCBI Taxonomy" id="216932"/>
    <lineage>
        <taxon>Bacteria</taxon>
        <taxon>Bacillati</taxon>
        <taxon>Mycoplasmatota</taxon>
        <taxon>Mollicutes</taxon>
        <taxon>Entomoplasmatales</taxon>
        <taxon>Spiroplasmataceae</taxon>
        <taxon>Spiroplasma</taxon>
    </lineage>
</organism>
<evidence type="ECO:0000313" key="2">
    <source>
        <dbReference type="Proteomes" id="UP000323144"/>
    </source>
</evidence>
<reference evidence="1 2" key="1">
    <citation type="submission" date="2019-08" db="EMBL/GenBank/DDBJ databases">
        <title>Complete genome sequence of Spiroplasma chinense CCH (DSM 19755).</title>
        <authorList>
            <person name="Shen H.-Y."/>
            <person name="Lin Y.-C."/>
            <person name="Chou L."/>
            <person name="Kuo C.-H."/>
        </authorList>
    </citation>
    <scope>NUCLEOTIDE SEQUENCE [LARGE SCALE GENOMIC DNA]</scope>
    <source>
        <strain evidence="1 2">CCH</strain>
    </source>
</reference>
<accession>A0A5B9Y3E1</accession>
<keyword evidence="2" id="KW-1185">Reference proteome</keyword>